<evidence type="ECO:0000256" key="1">
    <source>
        <dbReference type="SAM" id="MobiDB-lite"/>
    </source>
</evidence>
<evidence type="ECO:0000259" key="2">
    <source>
        <dbReference type="Pfam" id="PF09994"/>
    </source>
</evidence>
<name>A0ABY3EE55_9BURK</name>
<evidence type="ECO:0000313" key="5">
    <source>
        <dbReference type="Proteomes" id="UP000318943"/>
    </source>
</evidence>
<dbReference type="Proteomes" id="UP000318943">
    <property type="component" value="Unassembled WGS sequence"/>
</dbReference>
<dbReference type="EMBL" id="VCIZ01000034">
    <property type="protein sequence ID" value="TSP09195.1"/>
    <property type="molecule type" value="Genomic_DNA"/>
</dbReference>
<dbReference type="PANTHER" id="PTHR33840">
    <property type="match status" value="1"/>
</dbReference>
<feature type="domain" description="T6SS Phospholipase effector Tle1-like catalytic" evidence="2">
    <location>
        <begin position="249"/>
        <end position="359"/>
    </location>
</feature>
<dbReference type="Pfam" id="PF09994">
    <property type="entry name" value="T6SS_Tle1-like_cat"/>
    <property type="match status" value="1"/>
</dbReference>
<evidence type="ECO:0000259" key="3">
    <source>
        <dbReference type="Pfam" id="PF22137"/>
    </source>
</evidence>
<protein>
    <submittedName>
        <fullName evidence="4">DUF2235 domain-containing protein</fullName>
    </submittedName>
</protein>
<dbReference type="Pfam" id="PF22137">
    <property type="entry name" value="T6SS_Tle1-like_C"/>
    <property type="match status" value="1"/>
</dbReference>
<dbReference type="PANTHER" id="PTHR33840:SF1">
    <property type="entry name" value="TLE1 PHOSPHOLIPASE DOMAIN-CONTAINING PROTEIN"/>
    <property type="match status" value="1"/>
</dbReference>
<proteinExistence type="predicted"/>
<reference evidence="4 5" key="1">
    <citation type="submission" date="2019-05" db="EMBL/GenBank/DDBJ databases">
        <title>Whole genome sequence analysis of Cupriavidus campinensis S14E4C strain.</title>
        <authorList>
            <person name="Abbaszade G."/>
            <person name="Szabo A."/>
            <person name="Toumi M."/>
            <person name="Toth E."/>
        </authorList>
    </citation>
    <scope>NUCLEOTIDE SEQUENCE [LARGE SCALE GENOMIC DNA]</scope>
    <source>
        <strain evidence="4 5">S14E4C</strain>
    </source>
</reference>
<keyword evidence="5" id="KW-1185">Reference proteome</keyword>
<gene>
    <name evidence="4" type="ORF">FGG12_28900</name>
</gene>
<accession>A0ABY3EE55</accession>
<evidence type="ECO:0000313" key="4">
    <source>
        <dbReference type="EMBL" id="TSP09195.1"/>
    </source>
</evidence>
<dbReference type="InterPro" id="IPR018712">
    <property type="entry name" value="Tle1-like_cat"/>
</dbReference>
<sequence length="566" mass="62371">MKPVYNQLDGEKSLPYSISPPTPMPTNGIRKLTARESLQRSRAIACPEACSPAQCNGQVSVNLFFDGTGNNMDWKEPGLGTTQMAAGKHSNIARLYKSRLDKPEDGFFSHYVPGLGTPFEKIGDPGGHRGMAGGYMGADRINWAITRILNSVHYYLTEALLLDDGTARTVVNNASSLFANIGLEGPYRRMVLTTWEDKLEAVIKSSQRKVTRINVAVFGFSRGAAMARVFANWLLQLMEQKDGAYRLASVPMRFYFMGLFDTVASVGLPDIVPGFNGHLDWAEGYMDISPAVEQCVHFVALHEQRASFPLELAARARQVGYPGMHSDVGGGYRPGEQGKAMPDWGASPHLSQIPLIDMHHAAVSAGVPLMTMTEIRQAPNLAVDFHCSPRLVSAANDFFKTCGVDTTATGKAGVTGVLKSHTLQYLQWRGELMAYKDPLKTRRFYLDAKLGADRARLQEGVDDFAEHITALRRRLQHAGSSQTDLVGTLNPIGAAVLRVLQDDVTEPVDAETHHMLEHATHSLAVPPAVRALMDDYVHDSRCGFRMGGLMEPRRVTNGYFRYRQVY</sequence>
<comment type="caution">
    <text evidence="4">The sequence shown here is derived from an EMBL/GenBank/DDBJ whole genome shotgun (WGS) entry which is preliminary data.</text>
</comment>
<feature type="domain" description="T6SS Phospholipase effector Tle1-like C-terminal" evidence="3">
    <location>
        <begin position="453"/>
        <end position="566"/>
    </location>
</feature>
<organism evidence="4 5">
    <name type="scientific">Cupriavidus campinensis</name>
    <dbReference type="NCBI Taxonomy" id="151783"/>
    <lineage>
        <taxon>Bacteria</taxon>
        <taxon>Pseudomonadati</taxon>
        <taxon>Pseudomonadota</taxon>
        <taxon>Betaproteobacteria</taxon>
        <taxon>Burkholderiales</taxon>
        <taxon>Burkholderiaceae</taxon>
        <taxon>Cupriavidus</taxon>
    </lineage>
</organism>
<feature type="region of interest" description="Disordered" evidence="1">
    <location>
        <begin position="1"/>
        <end position="28"/>
    </location>
</feature>
<dbReference type="InterPro" id="IPR054388">
    <property type="entry name" value="Tle1-like_C"/>
</dbReference>